<protein>
    <submittedName>
        <fullName evidence="1">Uncharacterized protein</fullName>
    </submittedName>
</protein>
<name>A0ABN6BG96_9MYCO</name>
<gene>
    <name evidence="1" type="ORF">MBRA_57060</name>
</gene>
<accession>A0ABN6BG96</accession>
<evidence type="ECO:0000313" key="2">
    <source>
        <dbReference type="Proteomes" id="UP000467379"/>
    </source>
</evidence>
<sequence>MNGSVHGIDRALDERGQQTVLVAEVVVERTDTHTGLVCEAAHRQLLDSMLLEKAPRGIQYMPASAFLGA</sequence>
<dbReference type="EMBL" id="AP022607">
    <property type="protein sequence ID" value="BBZ15511.1"/>
    <property type="molecule type" value="Genomic_DNA"/>
</dbReference>
<keyword evidence="2" id="KW-1185">Reference proteome</keyword>
<proteinExistence type="predicted"/>
<organism evidence="1 2">
    <name type="scientific">Mycobacterium branderi</name>
    <dbReference type="NCBI Taxonomy" id="43348"/>
    <lineage>
        <taxon>Bacteria</taxon>
        <taxon>Bacillati</taxon>
        <taxon>Actinomycetota</taxon>
        <taxon>Actinomycetes</taxon>
        <taxon>Mycobacteriales</taxon>
        <taxon>Mycobacteriaceae</taxon>
        <taxon>Mycobacterium</taxon>
    </lineage>
</organism>
<keyword evidence="1" id="KW-0614">Plasmid</keyword>
<reference evidence="1 2" key="1">
    <citation type="journal article" date="2019" name="Emerg. Microbes Infect.">
        <title>Comprehensive subspecies identification of 175 nontuberculous mycobacteria species based on 7547 genomic profiles.</title>
        <authorList>
            <person name="Matsumoto Y."/>
            <person name="Kinjo T."/>
            <person name="Motooka D."/>
            <person name="Nabeya D."/>
            <person name="Jung N."/>
            <person name="Uechi K."/>
            <person name="Horii T."/>
            <person name="Iida T."/>
            <person name="Fujita J."/>
            <person name="Nakamura S."/>
        </authorList>
    </citation>
    <scope>NUCLEOTIDE SEQUENCE [LARGE SCALE GENOMIC DNA]</scope>
    <source>
        <strain evidence="1 2">JCM 12687</strain>
        <plasmid evidence="1">pJCM12687</plasmid>
    </source>
</reference>
<geneLocation type="plasmid" evidence="1 2">
    <name>pJCM12687</name>
</geneLocation>
<dbReference type="Proteomes" id="UP000467379">
    <property type="component" value="Plasmid pJCM12687"/>
</dbReference>
<evidence type="ECO:0000313" key="1">
    <source>
        <dbReference type="EMBL" id="BBZ15511.1"/>
    </source>
</evidence>